<keyword evidence="3" id="KW-1185">Reference proteome</keyword>
<dbReference type="AlphaFoldDB" id="A0A0H5BPV8"/>
<accession>A0A0H5BPV8</accession>
<evidence type="ECO:0000313" key="3">
    <source>
        <dbReference type="Proteomes" id="UP000065734"/>
    </source>
</evidence>
<reference evidence="1" key="1">
    <citation type="journal article" date="2015" name="Genome Announc.">
        <title>Complete Genome Sequence of the Bacteriochlorophyll b-Producing Photosynthetic Bacterium Blastochloris viridis.</title>
        <authorList>
            <person name="Tsukatani Y."/>
            <person name="Hirose Y."/>
            <person name="Harada J."/>
            <person name="Misawa N."/>
            <person name="Mori K."/>
            <person name="Inoue K."/>
            <person name="Tamiaki H."/>
        </authorList>
    </citation>
    <scope>NUCLEOTIDE SEQUENCE [LARGE SCALE GENOMIC DNA]</scope>
    <source>
        <strain evidence="1">DSM 133</strain>
    </source>
</reference>
<proteinExistence type="predicted"/>
<dbReference type="RefSeq" id="WP_055037789.1">
    <property type="nucleotide sequence ID" value="NZ_AP014854.2"/>
</dbReference>
<sequence>MADQDRPDEGIDIREIEDLVKAFKEHVSLDGLRANLRTVAESRRLQGATLNLTLKPDHAKPDYYNIYRYAFFGFQAPEDVDVLPATERSGLTERFEAVRKK</sequence>
<protein>
    <submittedName>
        <fullName evidence="2">Uncharacterized protein</fullName>
    </submittedName>
</protein>
<dbReference type="EMBL" id="LN907867">
    <property type="protein sequence ID" value="CUU42796.1"/>
    <property type="molecule type" value="Genomic_DNA"/>
</dbReference>
<dbReference type="Proteomes" id="UP000065734">
    <property type="component" value="Chromosome I"/>
</dbReference>
<dbReference type="STRING" id="1079.BVIR_2365"/>
<gene>
    <name evidence="1" type="ORF">BV133_2345</name>
    <name evidence="2" type="ORF">BVIRIDIS_18110</name>
</gene>
<organism evidence="2 3">
    <name type="scientific">Blastochloris viridis</name>
    <name type="common">Rhodopseudomonas viridis</name>
    <dbReference type="NCBI Taxonomy" id="1079"/>
    <lineage>
        <taxon>Bacteria</taxon>
        <taxon>Pseudomonadati</taxon>
        <taxon>Pseudomonadota</taxon>
        <taxon>Alphaproteobacteria</taxon>
        <taxon>Hyphomicrobiales</taxon>
        <taxon>Blastochloridaceae</taxon>
        <taxon>Blastochloris</taxon>
    </lineage>
</organism>
<name>A0A0H5BPV8_BLAVI</name>
<evidence type="ECO:0000313" key="1">
    <source>
        <dbReference type="EMBL" id="BAR99938.1"/>
    </source>
</evidence>
<evidence type="ECO:0000313" key="2">
    <source>
        <dbReference type="EMBL" id="CUU42796.1"/>
    </source>
</evidence>
<dbReference type="EMBL" id="AP014854">
    <property type="protein sequence ID" value="BAR99938.1"/>
    <property type="molecule type" value="Genomic_DNA"/>
</dbReference>
<reference evidence="2" key="2">
    <citation type="submission" date="2015-11" db="EMBL/GenBank/DDBJ databases">
        <authorList>
            <person name="Zhang Y."/>
            <person name="Guo Z."/>
        </authorList>
    </citation>
    <scope>NUCLEOTIDE SEQUENCE</scope>
    <source>
        <strain evidence="2">1</strain>
    </source>
</reference>
<reference evidence="3" key="3">
    <citation type="journal article" date="2016" name="Genome Announc.">
        <title>Revised genome sequence of the purple photosynthetic bacterium Blastochloris viridis.</title>
        <authorList>
            <person name="Liu L.N."/>
            <person name="Faulkner M."/>
            <person name="Liu X."/>
            <person name="Huang F."/>
            <person name="Darby A.C."/>
            <person name="Hall N."/>
        </authorList>
    </citation>
    <scope>NUCLEOTIDE SEQUENCE [LARGE SCALE GENOMIC DNA]</scope>
    <source>
        <strain evidence="3">ATCC 19567 / DSM 133 / F</strain>
    </source>
</reference>
<dbReference type="KEGG" id="bvr:BVIR_2365"/>